<dbReference type="Pfam" id="PF25534">
    <property type="entry name" value="DUF7918"/>
    <property type="match status" value="1"/>
</dbReference>
<evidence type="ECO:0000313" key="2">
    <source>
        <dbReference type="EMBL" id="VTT57044.1"/>
    </source>
</evidence>
<dbReference type="AlphaFoldDB" id="A0A9Q9U4R5"/>
<dbReference type="PANTHER" id="PTHR36223">
    <property type="entry name" value="BETA-LACTAMASE-TYPE TRANSPEPTIDASE FOLD DOMAIN CONTAINING PROTEIN"/>
    <property type="match status" value="1"/>
</dbReference>
<evidence type="ECO:0000313" key="3">
    <source>
        <dbReference type="Proteomes" id="UP000760494"/>
    </source>
</evidence>
<reference evidence="2" key="1">
    <citation type="submission" date="2019-05" db="EMBL/GenBank/DDBJ databases">
        <authorList>
            <person name="Piombo E."/>
        </authorList>
    </citation>
    <scope>NUCLEOTIDE SEQUENCE</scope>
    <source>
        <strain evidence="2">C2S</strain>
    </source>
</reference>
<name>A0A9Q9U4R5_FUSFU</name>
<dbReference type="InterPro" id="IPR057678">
    <property type="entry name" value="DUF7918"/>
</dbReference>
<dbReference type="EMBL" id="CABFJX010000007">
    <property type="protein sequence ID" value="VTT57044.1"/>
    <property type="molecule type" value="Genomic_DNA"/>
</dbReference>
<feature type="domain" description="DUF7918" evidence="1">
    <location>
        <begin position="10"/>
        <end position="234"/>
    </location>
</feature>
<gene>
    <name evidence="2" type="ORF">C2S_13456</name>
</gene>
<accession>A0A9Q9U4R5</accession>
<dbReference type="PANTHER" id="PTHR36223:SF1">
    <property type="entry name" value="TRANSCRIPTION ELONGATION FACTOR EAF N-TERMINAL DOMAIN-CONTAINING PROTEIN"/>
    <property type="match status" value="1"/>
</dbReference>
<dbReference type="Proteomes" id="UP000760494">
    <property type="component" value="Unassembled WGS sequence"/>
</dbReference>
<protein>
    <recommendedName>
        <fullName evidence="1">DUF7918 domain-containing protein</fullName>
    </recommendedName>
</protein>
<organism evidence="2 3">
    <name type="scientific">Fusarium fujikuroi</name>
    <name type="common">Bakanae and foot rot disease fungus</name>
    <name type="synonym">Gibberella fujikuroi</name>
    <dbReference type="NCBI Taxonomy" id="5127"/>
    <lineage>
        <taxon>Eukaryota</taxon>
        <taxon>Fungi</taxon>
        <taxon>Dikarya</taxon>
        <taxon>Ascomycota</taxon>
        <taxon>Pezizomycotina</taxon>
        <taxon>Sordariomycetes</taxon>
        <taxon>Hypocreomycetidae</taxon>
        <taxon>Hypocreales</taxon>
        <taxon>Nectriaceae</taxon>
        <taxon>Fusarium</taxon>
        <taxon>Fusarium fujikuroi species complex</taxon>
    </lineage>
</organism>
<proteinExistence type="predicted"/>
<evidence type="ECO:0000259" key="1">
    <source>
        <dbReference type="Pfam" id="PF25534"/>
    </source>
</evidence>
<sequence>MAVLDEVPLVTARIRVARELATEYDPLDDEKTVVNLDKEGIKIPRRVCYIESKSGAEFTIEITISDKYQPPNSHDSFIAKVYIDGQWRRSKILDVPLSSSREMAIIISSGRVSPETRVEAPMLGKFVFAPINTITDPTSADRLKEDLKRAETLGTIRLCLFTGRREGKLPRKHPSCYPISREVEVAEKALKGKAISHTTTLAETTEKPRSHKAVTTDKRLMGEIFFRYRSYRMLFHLYKYCLSRRDSLTFDTEALQHEIIIPRTPSPEPSATTSIDASTLSLLADSDIRRLALERLRDTQIKNESSHVKREAEEVSQSLRRWKFVRLDDGKEAVDLTDD</sequence>
<comment type="caution">
    <text evidence="2">The sequence shown here is derived from an EMBL/GenBank/DDBJ whole genome shotgun (WGS) entry which is preliminary data.</text>
</comment>